<reference evidence="2 3" key="1">
    <citation type="submission" date="2013-04" db="EMBL/GenBank/DDBJ databases">
        <title>The Genome Sequence of Parabacteroides gordonii DSM 23371.</title>
        <authorList>
            <consortium name="The Broad Institute Genomics Platform"/>
            <person name="Earl A."/>
            <person name="Ward D."/>
            <person name="Feldgarden M."/>
            <person name="Gevers D."/>
            <person name="Martens E."/>
            <person name="Sakamoto M."/>
            <person name="Benno Y."/>
            <person name="Suzuki N."/>
            <person name="Matsunaga N."/>
            <person name="Koshihara K."/>
            <person name="Seki M."/>
            <person name="Komiya H."/>
            <person name="Walker B."/>
            <person name="Young S."/>
            <person name="Zeng Q."/>
            <person name="Gargeya S."/>
            <person name="Fitzgerald M."/>
            <person name="Haas B."/>
            <person name="Abouelleil A."/>
            <person name="Allen A.W."/>
            <person name="Alvarado L."/>
            <person name="Arachchi H.M."/>
            <person name="Berlin A.M."/>
            <person name="Chapman S.B."/>
            <person name="Gainer-Dewar J."/>
            <person name="Goldberg J."/>
            <person name="Griggs A."/>
            <person name="Gujja S."/>
            <person name="Hansen M."/>
            <person name="Howarth C."/>
            <person name="Imamovic A."/>
            <person name="Ireland A."/>
            <person name="Larimer J."/>
            <person name="McCowan C."/>
            <person name="Murphy C."/>
            <person name="Pearson M."/>
            <person name="Poon T.W."/>
            <person name="Priest M."/>
            <person name="Roberts A."/>
            <person name="Saif S."/>
            <person name="Shea T."/>
            <person name="Sisk P."/>
            <person name="Sykes S."/>
            <person name="Wortman J."/>
            <person name="Nusbaum C."/>
            <person name="Birren B."/>
        </authorList>
    </citation>
    <scope>NUCLEOTIDE SEQUENCE [LARGE SCALE GENOMIC DNA]</scope>
    <source>
        <strain evidence="2 3">MS-1</strain>
    </source>
</reference>
<dbReference type="PANTHER" id="PTHR38342:SF2">
    <property type="entry name" value="INNER MEMBRANE OR EXPORTED"/>
    <property type="match status" value="1"/>
</dbReference>
<dbReference type="InterPro" id="IPR035923">
    <property type="entry name" value="TT1751-like_sf"/>
</dbReference>
<name>A0A0F5IUD2_9BACT</name>
<protein>
    <recommendedName>
        <fullName evidence="1">DUF302 domain-containing protein</fullName>
    </recommendedName>
</protein>
<feature type="domain" description="DUF302" evidence="1">
    <location>
        <begin position="60"/>
        <end position="120"/>
    </location>
</feature>
<dbReference type="InterPro" id="IPR005180">
    <property type="entry name" value="DUF302"/>
</dbReference>
<evidence type="ECO:0000259" key="1">
    <source>
        <dbReference type="Pfam" id="PF03625"/>
    </source>
</evidence>
<dbReference type="Pfam" id="PF03625">
    <property type="entry name" value="DUF302"/>
    <property type="match status" value="1"/>
</dbReference>
<sequence>MLMKRYIFILSGLLISISILAQKNEVNMLVKSKSQFSVDETVKRIEANLKEKEIQVFALFDHSQNAKDSGMELLPNQVIVFGSPKVGTLLMQQNPEVSIELPLKISVWQDKDGHVWTAFISMKSIADRYDLGDSPIVTNMQNLLASIVEQATTEKR</sequence>
<keyword evidence="3" id="KW-1185">Reference proteome</keyword>
<comment type="caution">
    <text evidence="2">The sequence shown here is derived from an EMBL/GenBank/DDBJ whole genome shotgun (WGS) entry which is preliminary data.</text>
</comment>
<dbReference type="CDD" id="cd14797">
    <property type="entry name" value="DUF302"/>
    <property type="match status" value="1"/>
</dbReference>
<proteinExistence type="predicted"/>
<dbReference type="PATRIC" id="fig|1203610.3.peg.4292"/>
<dbReference type="Proteomes" id="UP000033035">
    <property type="component" value="Unassembled WGS sequence"/>
</dbReference>
<gene>
    <name evidence="2" type="ORF">HMPREF1536_04218</name>
</gene>
<dbReference type="AlphaFoldDB" id="A0A0F5IUD2"/>
<organism evidence="2 3">
    <name type="scientific">Parabacteroides gordonii MS-1 = DSM 23371</name>
    <dbReference type="NCBI Taxonomy" id="1203610"/>
    <lineage>
        <taxon>Bacteria</taxon>
        <taxon>Pseudomonadati</taxon>
        <taxon>Bacteroidota</taxon>
        <taxon>Bacteroidia</taxon>
        <taxon>Bacteroidales</taxon>
        <taxon>Tannerellaceae</taxon>
        <taxon>Parabacteroides</taxon>
    </lineage>
</organism>
<dbReference type="STRING" id="1203610.HMPREF1536_04218"/>
<dbReference type="Gene3D" id="3.30.310.70">
    <property type="entry name" value="TT1751-like domain"/>
    <property type="match status" value="1"/>
</dbReference>
<dbReference type="PANTHER" id="PTHR38342">
    <property type="entry name" value="SLR5037 PROTEIN"/>
    <property type="match status" value="1"/>
</dbReference>
<dbReference type="HOGENOM" id="CLU_116237_1_1_10"/>
<accession>A0A0F5IUD2</accession>
<dbReference type="EMBL" id="AQHW01000025">
    <property type="protein sequence ID" value="KKB49154.1"/>
    <property type="molecule type" value="Genomic_DNA"/>
</dbReference>
<evidence type="ECO:0000313" key="2">
    <source>
        <dbReference type="EMBL" id="KKB49154.1"/>
    </source>
</evidence>
<evidence type="ECO:0000313" key="3">
    <source>
        <dbReference type="Proteomes" id="UP000033035"/>
    </source>
</evidence>
<dbReference type="SUPFAM" id="SSF103247">
    <property type="entry name" value="TT1751-like"/>
    <property type="match status" value="1"/>
</dbReference>